<protein>
    <submittedName>
        <fullName evidence="3">Uncharacterized protein</fullName>
    </submittedName>
</protein>
<evidence type="ECO:0000256" key="1">
    <source>
        <dbReference type="SAM" id="MobiDB-lite"/>
    </source>
</evidence>
<organism evidence="3 4">
    <name type="scientific">Rubroshorea leprosula</name>
    <dbReference type="NCBI Taxonomy" id="152421"/>
    <lineage>
        <taxon>Eukaryota</taxon>
        <taxon>Viridiplantae</taxon>
        <taxon>Streptophyta</taxon>
        <taxon>Embryophyta</taxon>
        <taxon>Tracheophyta</taxon>
        <taxon>Spermatophyta</taxon>
        <taxon>Magnoliopsida</taxon>
        <taxon>eudicotyledons</taxon>
        <taxon>Gunneridae</taxon>
        <taxon>Pentapetalae</taxon>
        <taxon>rosids</taxon>
        <taxon>malvids</taxon>
        <taxon>Malvales</taxon>
        <taxon>Dipterocarpaceae</taxon>
        <taxon>Rubroshorea</taxon>
    </lineage>
</organism>
<gene>
    <name evidence="3" type="ORF">SLEP1_g57055</name>
</gene>
<evidence type="ECO:0000313" key="4">
    <source>
        <dbReference type="Proteomes" id="UP001054252"/>
    </source>
</evidence>
<dbReference type="AlphaFoldDB" id="A0AAV5MK29"/>
<sequence length="269" mass="30161">MENSVMERQDLFHSKKGIHELHEWLDHTVDKSKFVAYLEGKSISAWVPRTQAQVPQTQVLGSFEGTQGLGSGNQANPARLGSRNPSLGSMEPAPGFEEDRKDVRKILKCKDSDAGQRGRALEDLRASIFNKFRPSESAKTQQQRIWGLVSAFTFNFMVTVGIIFMNKWVLKNVGFQFPIFLTFIHYLVSWALMAVLKSFEGTQALRWSPQIKLVAGRLPAHGVPSWHAKLSKKSELALTCAYLTEANGARATRDASALNFASFPQTRKY</sequence>
<keyword evidence="2" id="KW-0812">Transmembrane</keyword>
<feature type="transmembrane region" description="Helical" evidence="2">
    <location>
        <begin position="177"/>
        <end position="196"/>
    </location>
</feature>
<keyword evidence="4" id="KW-1185">Reference proteome</keyword>
<feature type="transmembrane region" description="Helical" evidence="2">
    <location>
        <begin position="145"/>
        <end position="165"/>
    </location>
</feature>
<evidence type="ECO:0000256" key="2">
    <source>
        <dbReference type="SAM" id="Phobius"/>
    </source>
</evidence>
<dbReference type="EMBL" id="BPVZ01000359">
    <property type="protein sequence ID" value="GKV50346.1"/>
    <property type="molecule type" value="Genomic_DNA"/>
</dbReference>
<keyword evidence="2" id="KW-0472">Membrane</keyword>
<proteinExistence type="predicted"/>
<feature type="region of interest" description="Disordered" evidence="1">
    <location>
        <begin position="62"/>
        <end position="95"/>
    </location>
</feature>
<comment type="caution">
    <text evidence="3">The sequence shown here is derived from an EMBL/GenBank/DDBJ whole genome shotgun (WGS) entry which is preliminary data.</text>
</comment>
<dbReference type="Proteomes" id="UP001054252">
    <property type="component" value="Unassembled WGS sequence"/>
</dbReference>
<accession>A0AAV5MK29</accession>
<name>A0AAV5MK29_9ROSI</name>
<keyword evidence="2" id="KW-1133">Transmembrane helix</keyword>
<evidence type="ECO:0000313" key="3">
    <source>
        <dbReference type="EMBL" id="GKV50346.1"/>
    </source>
</evidence>
<reference evidence="3 4" key="1">
    <citation type="journal article" date="2021" name="Commun. Biol.">
        <title>The genome of Shorea leprosula (Dipterocarpaceae) highlights the ecological relevance of drought in aseasonal tropical rainforests.</title>
        <authorList>
            <person name="Ng K.K.S."/>
            <person name="Kobayashi M.J."/>
            <person name="Fawcett J.A."/>
            <person name="Hatakeyama M."/>
            <person name="Paape T."/>
            <person name="Ng C.H."/>
            <person name="Ang C.C."/>
            <person name="Tnah L.H."/>
            <person name="Lee C.T."/>
            <person name="Nishiyama T."/>
            <person name="Sese J."/>
            <person name="O'Brien M.J."/>
            <person name="Copetti D."/>
            <person name="Mohd Noor M.I."/>
            <person name="Ong R.C."/>
            <person name="Putra M."/>
            <person name="Sireger I.Z."/>
            <person name="Indrioko S."/>
            <person name="Kosugi Y."/>
            <person name="Izuno A."/>
            <person name="Isagi Y."/>
            <person name="Lee S.L."/>
            <person name="Shimizu K.K."/>
        </authorList>
    </citation>
    <scope>NUCLEOTIDE SEQUENCE [LARGE SCALE GENOMIC DNA]</scope>
    <source>
        <strain evidence="3">214</strain>
    </source>
</reference>